<gene>
    <name evidence="1" type="ORF">H8S59_01850</name>
</gene>
<reference evidence="1 2" key="1">
    <citation type="submission" date="2020-08" db="EMBL/GenBank/DDBJ databases">
        <title>Putative novel bacterial strains isolated from necrotic wheat leaf tissues caused by Xanthomonas translucens.</title>
        <authorList>
            <person name="Tambong J.T."/>
        </authorList>
    </citation>
    <scope>NUCLEOTIDE SEQUENCE [LARGE SCALE GENOMIC DNA]</scope>
    <source>
        <strain evidence="1 2">DOAB 1069</strain>
    </source>
</reference>
<organism evidence="1 2">
    <name type="scientific">Pseudomonas folii</name>
    <dbReference type="NCBI Taxonomy" id="2762593"/>
    <lineage>
        <taxon>Bacteria</taxon>
        <taxon>Pseudomonadati</taxon>
        <taxon>Pseudomonadota</taxon>
        <taxon>Gammaproteobacteria</taxon>
        <taxon>Pseudomonadales</taxon>
        <taxon>Pseudomonadaceae</taxon>
        <taxon>Pseudomonas</taxon>
    </lineage>
</organism>
<accession>A0ABR7AUV7</accession>
<name>A0ABR7AUV7_9PSED</name>
<evidence type="ECO:0000313" key="2">
    <source>
        <dbReference type="Proteomes" id="UP000651852"/>
    </source>
</evidence>
<dbReference type="EMBL" id="JACONW010000004">
    <property type="protein sequence ID" value="MBC3948515.1"/>
    <property type="molecule type" value="Genomic_DNA"/>
</dbReference>
<sequence>MEDMQPVHDLTHKLGYQALSAQQQRLVIASYTLRSLRLVEMFDRLYNQCLADLFCRGLSAYVAGRASECSDLHAEIEAHIPDTDDFGEQEASYAQNAFIALFYLIEAAVTDDAALLQRSINMTLENVDLLYYERDPDYLQMELTAAEQHVFDNLLEQAAATPSTAPANLELIEAMTSPHRL</sequence>
<dbReference type="RefSeq" id="WP_187520290.1">
    <property type="nucleotide sequence ID" value="NZ_JACONW010000004.1"/>
</dbReference>
<dbReference type="Gene3D" id="1.20.1590.10">
    <property type="entry name" value="YP_001051499.1 domain like"/>
    <property type="match status" value="1"/>
</dbReference>
<protein>
    <recommendedName>
        <fullName evidence="3">DUF416 family protein</fullName>
    </recommendedName>
</protein>
<proteinExistence type="predicted"/>
<dbReference type="InterPro" id="IPR023381">
    <property type="entry name" value="YP001051499.1-like_dom_sf"/>
</dbReference>
<evidence type="ECO:0008006" key="3">
    <source>
        <dbReference type="Google" id="ProtNLM"/>
    </source>
</evidence>
<keyword evidence="2" id="KW-1185">Reference proteome</keyword>
<dbReference type="Proteomes" id="UP000651852">
    <property type="component" value="Unassembled WGS sequence"/>
</dbReference>
<comment type="caution">
    <text evidence="1">The sequence shown here is derived from an EMBL/GenBank/DDBJ whole genome shotgun (WGS) entry which is preliminary data.</text>
</comment>
<evidence type="ECO:0000313" key="1">
    <source>
        <dbReference type="EMBL" id="MBC3948515.1"/>
    </source>
</evidence>